<feature type="transmembrane region" description="Helical" evidence="1">
    <location>
        <begin position="62"/>
        <end position="84"/>
    </location>
</feature>
<accession>A0A7T0PWG4</accession>
<keyword evidence="3" id="KW-1185">Reference proteome</keyword>
<evidence type="ECO:0000256" key="1">
    <source>
        <dbReference type="SAM" id="Phobius"/>
    </source>
</evidence>
<dbReference type="KEGG" id="arep:ID810_05700"/>
<name>A0A7T0PWG4_9ACTO</name>
<reference evidence="2 3" key="1">
    <citation type="submission" date="2020-11" db="EMBL/GenBank/DDBJ databases">
        <title>Actinomyces sp. ZJ750.</title>
        <authorList>
            <person name="Zhou J."/>
        </authorList>
    </citation>
    <scope>NUCLEOTIDE SEQUENCE [LARGE SCALE GENOMIC DNA]</scope>
    <source>
        <strain evidence="2 3">ZJ750</strain>
    </source>
</reference>
<dbReference type="Pfam" id="PF13829">
    <property type="entry name" value="DUF4191"/>
    <property type="match status" value="1"/>
</dbReference>
<keyword evidence="1" id="KW-0812">Transmembrane</keyword>
<evidence type="ECO:0000313" key="2">
    <source>
        <dbReference type="EMBL" id="QPL06381.1"/>
    </source>
</evidence>
<gene>
    <name evidence="2" type="ORF">ID810_05700</name>
</gene>
<protein>
    <submittedName>
        <fullName evidence="2">DUF4191 family protein</fullName>
    </submittedName>
</protein>
<sequence>MSSTHSPAAAKKRRFGQYVQNLKDSYTISRRTFPWVGWALVGVLVVGLGLSVLLAILTSQSFIYWIIMGLMTALMLDLLLLSFLTRRASYTQIEGMPGAAKAILDQVGRGWYIESTPVAVNPSTQDVVWRMVGRPGVVLVVEGPKDRTRKMVAEETRTLQRILSTVPVHVINVGTQEGQTRLIDLQRTLRRLPTKPVKLTDAEISQVAKRLTSLSAKGLPIPKGIDPLRARPDRRAMRGH</sequence>
<evidence type="ECO:0000313" key="3">
    <source>
        <dbReference type="Proteomes" id="UP000594637"/>
    </source>
</evidence>
<dbReference type="InterPro" id="IPR025445">
    <property type="entry name" value="DUF4191"/>
</dbReference>
<dbReference type="Proteomes" id="UP000594637">
    <property type="component" value="Chromosome"/>
</dbReference>
<organism evidence="2 3">
    <name type="scientific">Actinomyces respiraculi</name>
    <dbReference type="NCBI Taxonomy" id="2744574"/>
    <lineage>
        <taxon>Bacteria</taxon>
        <taxon>Bacillati</taxon>
        <taxon>Actinomycetota</taxon>
        <taxon>Actinomycetes</taxon>
        <taxon>Actinomycetales</taxon>
        <taxon>Actinomycetaceae</taxon>
        <taxon>Actinomyces</taxon>
    </lineage>
</organism>
<keyword evidence="1" id="KW-1133">Transmembrane helix</keyword>
<proteinExistence type="predicted"/>
<keyword evidence="1" id="KW-0472">Membrane</keyword>
<feature type="transmembrane region" description="Helical" evidence="1">
    <location>
        <begin position="35"/>
        <end position="56"/>
    </location>
</feature>
<dbReference type="EMBL" id="CP063989">
    <property type="protein sequence ID" value="QPL06381.1"/>
    <property type="molecule type" value="Genomic_DNA"/>
</dbReference>
<dbReference type="RefSeq" id="WP_166858653.1">
    <property type="nucleotide sequence ID" value="NZ_CP063989.1"/>
</dbReference>
<dbReference type="AlphaFoldDB" id="A0A7T0PWG4"/>